<feature type="non-terminal residue" evidence="7">
    <location>
        <position position="1"/>
    </location>
</feature>
<keyword evidence="8" id="KW-1185">Reference proteome</keyword>
<keyword evidence="2" id="KW-0238">DNA-binding</keyword>
<dbReference type="SMART" id="SM00415">
    <property type="entry name" value="HSF"/>
    <property type="match status" value="1"/>
</dbReference>
<dbReference type="AlphaFoldDB" id="K0TNA0"/>
<name>K0TNA0_THAOC</name>
<dbReference type="GO" id="GO:0043565">
    <property type="term" value="F:sequence-specific DNA binding"/>
    <property type="evidence" value="ECO:0007669"/>
    <property type="project" value="InterPro"/>
</dbReference>
<reference evidence="7 8" key="1">
    <citation type="journal article" date="2012" name="Genome Biol.">
        <title>Genome and low-iron response of an oceanic diatom adapted to chronic iron limitation.</title>
        <authorList>
            <person name="Lommer M."/>
            <person name="Specht M."/>
            <person name="Roy A.S."/>
            <person name="Kraemer L."/>
            <person name="Andreson R."/>
            <person name="Gutowska M.A."/>
            <person name="Wolf J."/>
            <person name="Bergner S.V."/>
            <person name="Schilhabel M.B."/>
            <person name="Klostermeier U.C."/>
            <person name="Beiko R.G."/>
            <person name="Rosenstiel P."/>
            <person name="Hippler M."/>
            <person name="Laroche J."/>
        </authorList>
    </citation>
    <scope>NUCLEOTIDE SEQUENCE [LARGE SCALE GENOMIC DNA]</scope>
    <source>
        <strain evidence="7 8">CCMP1005</strain>
    </source>
</reference>
<dbReference type="GO" id="GO:0005634">
    <property type="term" value="C:nucleus"/>
    <property type="evidence" value="ECO:0007669"/>
    <property type="project" value="UniProtKB-SubCell"/>
</dbReference>
<dbReference type="Pfam" id="PF00447">
    <property type="entry name" value="HSF_DNA-bind"/>
    <property type="match status" value="1"/>
</dbReference>
<dbReference type="Gene3D" id="1.10.10.10">
    <property type="entry name" value="Winged helix-like DNA-binding domain superfamily/Winged helix DNA-binding domain"/>
    <property type="match status" value="1"/>
</dbReference>
<comment type="similarity">
    <text evidence="4">Belongs to the HSF family.</text>
</comment>
<dbReference type="FunFam" id="1.10.10.10:FF:000479">
    <property type="entry name" value="Predicted protein"/>
    <property type="match status" value="1"/>
</dbReference>
<comment type="subcellular location">
    <subcellularLocation>
        <location evidence="1">Nucleus</location>
    </subcellularLocation>
</comment>
<evidence type="ECO:0000256" key="1">
    <source>
        <dbReference type="ARBA" id="ARBA00004123"/>
    </source>
</evidence>
<sequence length="363" mass="40017">GPVSIQKGEASGGERSVPNPIASSAGGGLSSSTSDFVTTSVFFTSSQHPGFRSNPQTQAHSRTDMVFNAIVDDSESFPNKLLALIQTASDNDLLDAISWLPHGRAIAIRDEDLFMGIVTRFFKVSVFRSFTRQLHLWGFSRVQRGPEKGAWWNPHFLRNRPDVMRRLVRRKIKGTKRGKGVEAPDFASMPPPENDRSFDDDGNRDGKVAAVSVGVQAAPRPVRSVSLEGLSSSALSPRLVELTKAETCEGHLGQKVGKKRKRVSIDSTQYYTDLDDGNDHSHHILPLPPNHVSDEACAILSSDSSMDWSINDELGLVPNNLLTTTQYRDGEDDLESLLVSQSGDFWDDDDEFRSLIGRTIHFP</sequence>
<dbReference type="PANTHER" id="PTHR10015">
    <property type="entry name" value="HEAT SHOCK TRANSCRIPTION FACTOR"/>
    <property type="match status" value="1"/>
</dbReference>
<feature type="region of interest" description="Disordered" evidence="5">
    <location>
        <begin position="1"/>
        <end position="30"/>
    </location>
</feature>
<evidence type="ECO:0000259" key="6">
    <source>
        <dbReference type="SMART" id="SM00415"/>
    </source>
</evidence>
<gene>
    <name evidence="7" type="ORF">THAOC_05055</name>
</gene>
<evidence type="ECO:0000313" key="8">
    <source>
        <dbReference type="Proteomes" id="UP000266841"/>
    </source>
</evidence>
<organism evidence="7 8">
    <name type="scientific">Thalassiosira oceanica</name>
    <name type="common">Marine diatom</name>
    <dbReference type="NCBI Taxonomy" id="159749"/>
    <lineage>
        <taxon>Eukaryota</taxon>
        <taxon>Sar</taxon>
        <taxon>Stramenopiles</taxon>
        <taxon>Ochrophyta</taxon>
        <taxon>Bacillariophyta</taxon>
        <taxon>Coscinodiscophyceae</taxon>
        <taxon>Thalassiosirophycidae</taxon>
        <taxon>Thalassiosirales</taxon>
        <taxon>Thalassiosiraceae</taxon>
        <taxon>Thalassiosira</taxon>
    </lineage>
</organism>
<comment type="caution">
    <text evidence="7">The sequence shown here is derived from an EMBL/GenBank/DDBJ whole genome shotgun (WGS) entry which is preliminary data.</text>
</comment>
<feature type="compositionally biased region" description="Basic and acidic residues" evidence="5">
    <location>
        <begin position="193"/>
        <end position="205"/>
    </location>
</feature>
<dbReference type="Proteomes" id="UP000266841">
    <property type="component" value="Unassembled WGS sequence"/>
</dbReference>
<keyword evidence="3" id="KW-0539">Nucleus</keyword>
<evidence type="ECO:0000256" key="2">
    <source>
        <dbReference type="ARBA" id="ARBA00023125"/>
    </source>
</evidence>
<dbReference type="EMBL" id="AGNL01004598">
    <property type="protein sequence ID" value="EJK73327.1"/>
    <property type="molecule type" value="Genomic_DNA"/>
</dbReference>
<accession>K0TNA0</accession>
<evidence type="ECO:0000256" key="3">
    <source>
        <dbReference type="ARBA" id="ARBA00023242"/>
    </source>
</evidence>
<evidence type="ECO:0000256" key="4">
    <source>
        <dbReference type="RuleBase" id="RU004020"/>
    </source>
</evidence>
<protein>
    <recommendedName>
        <fullName evidence="6">HSF-type DNA-binding domain-containing protein</fullName>
    </recommendedName>
</protein>
<feature type="domain" description="HSF-type DNA-binding" evidence="6">
    <location>
        <begin position="73"/>
        <end position="170"/>
    </location>
</feature>
<dbReference type="InterPro" id="IPR000232">
    <property type="entry name" value="HSF_DNA-bd"/>
</dbReference>
<dbReference type="OrthoDB" id="60033at2759"/>
<evidence type="ECO:0000256" key="5">
    <source>
        <dbReference type="SAM" id="MobiDB-lite"/>
    </source>
</evidence>
<evidence type="ECO:0000313" key="7">
    <source>
        <dbReference type="EMBL" id="EJK73327.1"/>
    </source>
</evidence>
<proteinExistence type="inferred from homology"/>
<feature type="region of interest" description="Disordered" evidence="5">
    <location>
        <begin position="174"/>
        <end position="205"/>
    </location>
</feature>
<dbReference type="GO" id="GO:0003700">
    <property type="term" value="F:DNA-binding transcription factor activity"/>
    <property type="evidence" value="ECO:0007669"/>
    <property type="project" value="InterPro"/>
</dbReference>
<dbReference type="InterPro" id="IPR036390">
    <property type="entry name" value="WH_DNA-bd_sf"/>
</dbReference>
<dbReference type="InterPro" id="IPR036388">
    <property type="entry name" value="WH-like_DNA-bd_sf"/>
</dbReference>
<dbReference type="PANTHER" id="PTHR10015:SF206">
    <property type="entry name" value="HSF-TYPE DNA-BINDING DOMAIN-CONTAINING PROTEIN"/>
    <property type="match status" value="1"/>
</dbReference>
<dbReference type="SUPFAM" id="SSF46785">
    <property type="entry name" value="Winged helix' DNA-binding domain"/>
    <property type="match status" value="1"/>
</dbReference>